<sequence length="63" mass="6792">MNQRPVRVEIAPPFASAPGEPTLDFMAPTTPGHAAGMTISQQTARELILKLQSALDMIDEMTP</sequence>
<keyword evidence="2" id="KW-1185">Reference proteome</keyword>
<proteinExistence type="predicted"/>
<evidence type="ECO:0000313" key="1">
    <source>
        <dbReference type="EMBL" id="MFB9681255.1"/>
    </source>
</evidence>
<accession>A0ABV5TS47</accession>
<comment type="caution">
    <text evidence="1">The sequence shown here is derived from an EMBL/GenBank/DDBJ whole genome shotgun (WGS) entry which is preliminary data.</text>
</comment>
<dbReference type="Proteomes" id="UP001589610">
    <property type="component" value="Unassembled WGS sequence"/>
</dbReference>
<dbReference type="RefSeq" id="WP_344747700.1">
    <property type="nucleotide sequence ID" value="NZ_BAAAWW010000136.1"/>
</dbReference>
<evidence type="ECO:0000313" key="2">
    <source>
        <dbReference type="Proteomes" id="UP001589610"/>
    </source>
</evidence>
<gene>
    <name evidence="1" type="ORF">ACFFRH_37745</name>
</gene>
<name>A0ABV5TS47_9ACTN</name>
<protein>
    <submittedName>
        <fullName evidence="1">Uncharacterized protein</fullName>
    </submittedName>
</protein>
<reference evidence="1 2" key="1">
    <citation type="submission" date="2024-09" db="EMBL/GenBank/DDBJ databases">
        <authorList>
            <person name="Sun Q."/>
            <person name="Mori K."/>
        </authorList>
    </citation>
    <scope>NUCLEOTIDE SEQUENCE [LARGE SCALE GENOMIC DNA]</scope>
    <source>
        <strain evidence="1 2">JCM 3028</strain>
    </source>
</reference>
<dbReference type="EMBL" id="JBHMBS010000031">
    <property type="protein sequence ID" value="MFB9681255.1"/>
    <property type="molecule type" value="Genomic_DNA"/>
</dbReference>
<organism evidence="1 2">
    <name type="scientific">Streptosporangium vulgare</name>
    <dbReference type="NCBI Taxonomy" id="46190"/>
    <lineage>
        <taxon>Bacteria</taxon>
        <taxon>Bacillati</taxon>
        <taxon>Actinomycetota</taxon>
        <taxon>Actinomycetes</taxon>
        <taxon>Streptosporangiales</taxon>
        <taxon>Streptosporangiaceae</taxon>
        <taxon>Streptosporangium</taxon>
    </lineage>
</organism>